<dbReference type="GO" id="GO:0008168">
    <property type="term" value="F:methyltransferase activity"/>
    <property type="evidence" value="ECO:0007669"/>
    <property type="project" value="UniProtKB-KW"/>
</dbReference>
<evidence type="ECO:0000313" key="6">
    <source>
        <dbReference type="EMBL" id="KKB99964.1"/>
    </source>
</evidence>
<dbReference type="GO" id="GO:0012505">
    <property type="term" value="C:endomembrane system"/>
    <property type="evidence" value="ECO:0007669"/>
    <property type="project" value="UniProtKB-SubCell"/>
</dbReference>
<keyword evidence="6" id="KW-0489">Methyltransferase</keyword>
<sequence>MAATAIALYIVFVALGFGWRSWNQYRRTGSTGFRGVSGRPGSPEWLAGVGFVVAMLAGVTAPLLQLTGTLAPIPQLHTPVLQAVGTLLALTGIAATLHSQYDMGESWRIGVDAGETTALVRHGVFARVRNPIFTAMLAFAAGITLMTPNPLALIVCGVLLVSIELQVRVVEEPYLVRTHGEAYENYRSTVGRFVPGVGRVG</sequence>
<dbReference type="STRING" id="342002.BST15_14090"/>
<evidence type="ECO:0000313" key="9">
    <source>
        <dbReference type="Proteomes" id="UP000192327"/>
    </source>
</evidence>
<accession>A0A0F5MZD7</accession>
<reference evidence="8" key="1">
    <citation type="submission" date="2015-04" db="EMBL/GenBank/DDBJ databases">
        <title>Genome sequence of Mycobacterium arupense GUC1.</title>
        <authorList>
            <person name="Greninger A.L."/>
            <person name="Cunningham G."/>
            <person name="Chiu C.Y."/>
            <person name="Miller S."/>
        </authorList>
    </citation>
    <scope>NUCLEOTIDE SEQUENCE [LARGE SCALE GENOMIC DNA]</scope>
    <source>
        <strain evidence="8">GUC1</strain>
    </source>
</reference>
<dbReference type="PANTHER" id="PTHR12714:SF9">
    <property type="entry name" value="PROTEIN-S-ISOPRENYLCYSTEINE O-METHYLTRANSFERASE"/>
    <property type="match status" value="1"/>
</dbReference>
<dbReference type="PATRIC" id="fig|342002.3.peg.2344"/>
<keyword evidence="9" id="KW-1185">Reference proteome</keyword>
<dbReference type="Gene3D" id="1.20.120.1630">
    <property type="match status" value="1"/>
</dbReference>
<evidence type="ECO:0000256" key="5">
    <source>
        <dbReference type="SAM" id="Phobius"/>
    </source>
</evidence>
<evidence type="ECO:0000313" key="7">
    <source>
        <dbReference type="EMBL" id="OQZ95555.1"/>
    </source>
</evidence>
<evidence type="ECO:0000256" key="4">
    <source>
        <dbReference type="ARBA" id="ARBA00023136"/>
    </source>
</evidence>
<comment type="subcellular location">
    <subcellularLocation>
        <location evidence="1">Endomembrane system</location>
        <topology evidence="1">Multi-pass membrane protein</topology>
    </subcellularLocation>
</comment>
<reference evidence="7 9" key="3">
    <citation type="submission" date="2016-12" db="EMBL/GenBank/DDBJ databases">
        <title>The new phylogeny of genus Mycobacterium.</title>
        <authorList>
            <person name="Tortoli E."/>
            <person name="Trovato A."/>
            <person name="Cirillo D.M."/>
        </authorList>
    </citation>
    <scope>NUCLEOTIDE SEQUENCE [LARGE SCALE GENOMIC DNA]</scope>
    <source>
        <strain evidence="7 9">DSM 44942</strain>
    </source>
</reference>
<keyword evidence="4 5" id="KW-0472">Membrane</keyword>
<dbReference type="PANTHER" id="PTHR12714">
    <property type="entry name" value="PROTEIN-S ISOPRENYLCYSTEINE O-METHYLTRANSFERASE"/>
    <property type="match status" value="1"/>
</dbReference>
<keyword evidence="3 5" id="KW-1133">Transmembrane helix</keyword>
<gene>
    <name evidence="7" type="ORF">BST15_14090</name>
    <name evidence="6" type="ORF">WR43_07285</name>
</gene>
<dbReference type="Proteomes" id="UP000034416">
    <property type="component" value="Unassembled WGS sequence"/>
</dbReference>
<name>A0A0F5MZD7_9MYCO</name>
<evidence type="ECO:0000256" key="2">
    <source>
        <dbReference type="ARBA" id="ARBA00022692"/>
    </source>
</evidence>
<feature type="transmembrane region" description="Helical" evidence="5">
    <location>
        <begin position="6"/>
        <end position="23"/>
    </location>
</feature>
<feature type="transmembrane region" description="Helical" evidence="5">
    <location>
        <begin position="137"/>
        <end position="163"/>
    </location>
</feature>
<dbReference type="Pfam" id="PF04191">
    <property type="entry name" value="PEMT"/>
    <property type="match status" value="1"/>
</dbReference>
<dbReference type="EMBL" id="LASW01000021">
    <property type="protein sequence ID" value="KKB99964.1"/>
    <property type="molecule type" value="Genomic_DNA"/>
</dbReference>
<dbReference type="Proteomes" id="UP000192327">
    <property type="component" value="Unassembled WGS sequence"/>
</dbReference>
<dbReference type="InterPro" id="IPR007318">
    <property type="entry name" value="Phopholipid_MeTrfase"/>
</dbReference>
<protein>
    <submittedName>
        <fullName evidence="6">Isoprenylcysteine carboxyl methyltransferase</fullName>
    </submittedName>
</protein>
<evidence type="ECO:0000256" key="1">
    <source>
        <dbReference type="ARBA" id="ARBA00004127"/>
    </source>
</evidence>
<feature type="transmembrane region" description="Helical" evidence="5">
    <location>
        <begin position="44"/>
        <end position="64"/>
    </location>
</feature>
<feature type="transmembrane region" description="Helical" evidence="5">
    <location>
        <begin position="76"/>
        <end position="97"/>
    </location>
</feature>
<evidence type="ECO:0000313" key="8">
    <source>
        <dbReference type="Proteomes" id="UP000034416"/>
    </source>
</evidence>
<dbReference type="EMBL" id="MVHH01000030">
    <property type="protein sequence ID" value="OQZ95555.1"/>
    <property type="molecule type" value="Genomic_DNA"/>
</dbReference>
<comment type="caution">
    <text evidence="6">The sequence shown here is derived from an EMBL/GenBank/DDBJ whole genome shotgun (WGS) entry which is preliminary data.</text>
</comment>
<keyword evidence="6" id="KW-0808">Transferase</keyword>
<dbReference type="AlphaFoldDB" id="A0A0F5MZD7"/>
<organism evidence="6 8">
    <name type="scientific">Mycolicibacter arupensis</name>
    <dbReference type="NCBI Taxonomy" id="342002"/>
    <lineage>
        <taxon>Bacteria</taxon>
        <taxon>Bacillati</taxon>
        <taxon>Actinomycetota</taxon>
        <taxon>Actinomycetes</taxon>
        <taxon>Mycobacteriales</taxon>
        <taxon>Mycobacteriaceae</taxon>
        <taxon>Mycolicibacter</taxon>
    </lineage>
</organism>
<proteinExistence type="predicted"/>
<dbReference type="RefSeq" id="WP_046188909.1">
    <property type="nucleotide sequence ID" value="NZ_JACKUJ010000045.1"/>
</dbReference>
<keyword evidence="2 5" id="KW-0812">Transmembrane</keyword>
<evidence type="ECO:0000256" key="3">
    <source>
        <dbReference type="ARBA" id="ARBA00022989"/>
    </source>
</evidence>
<dbReference type="GO" id="GO:0032259">
    <property type="term" value="P:methylation"/>
    <property type="evidence" value="ECO:0007669"/>
    <property type="project" value="UniProtKB-KW"/>
</dbReference>
<reference evidence="6" key="2">
    <citation type="submission" date="2015-04" db="EMBL/GenBank/DDBJ databases">
        <title>Genome sequence of Mycobacterium arupense strain GUC1.</title>
        <authorList>
            <person name="Greninger A.L."/>
            <person name="Cunningham G."/>
            <person name="Chiu C.Y."/>
            <person name="Miller S."/>
        </authorList>
    </citation>
    <scope>NUCLEOTIDE SEQUENCE</scope>
    <source>
        <strain evidence="6">GUC1</strain>
    </source>
</reference>
<dbReference type="OrthoDB" id="941586at2"/>